<reference evidence="4 5" key="3">
    <citation type="submission" date="2017-03" db="EMBL/GenBank/DDBJ databases">
        <authorList>
            <person name="Regsiter A."/>
            <person name="William W."/>
        </authorList>
    </citation>
    <scope>NUCLEOTIDE SEQUENCE [LARGE SCALE GENOMIC DNA]</scope>
    <source>
        <strain evidence="4">PRJEB5721</strain>
    </source>
</reference>
<sequence>MSNHCALKIRGTQRKVHRHSVQKVAIPEKYEYKQWPLWKLGYFDLKKLLVATMTAGLSFFFISAPQPLQRTLPRFPVKMAMPVLHALEPIRDVSTATSQAIATPAPRRAWRLLAGIYSADVLYAAKQTGLSRKLIAAVVHVETRGRNLVSSAGAIGPMQLMPTTASKALHVDPWQPRANIIGGALYLRRLLTRFHGQLRLALEAYNAGPTAVAEGVIPIPAVTYAKQVMALAA</sequence>
<keyword evidence="5" id="KW-1185">Reference proteome</keyword>
<dbReference type="SUPFAM" id="SSF53955">
    <property type="entry name" value="Lysozyme-like"/>
    <property type="match status" value="1"/>
</dbReference>
<dbReference type="EMBL" id="CCCS020000001">
    <property type="protein sequence ID" value="CDQ12304.1"/>
    <property type="molecule type" value="Genomic_DNA"/>
</dbReference>
<gene>
    <name evidence="3" type="ORF">AFERRI_10127</name>
    <name evidence="4" type="ORF">AFERRI_11187</name>
</gene>
<dbReference type="Pfam" id="PF01464">
    <property type="entry name" value="SLT"/>
    <property type="match status" value="1"/>
</dbReference>
<organism evidence="3">
    <name type="scientific">Acidithiobacillus ferrivorans</name>
    <dbReference type="NCBI Taxonomy" id="160808"/>
    <lineage>
        <taxon>Bacteria</taxon>
        <taxon>Pseudomonadati</taxon>
        <taxon>Pseudomonadota</taxon>
        <taxon>Acidithiobacillia</taxon>
        <taxon>Acidithiobacillales</taxon>
        <taxon>Acidithiobacillaceae</taxon>
        <taxon>Acidithiobacillus</taxon>
    </lineage>
</organism>
<protein>
    <submittedName>
        <fullName evidence="3">Lytic transglycosylase catalytic (Modular protein)</fullName>
    </submittedName>
</protein>
<dbReference type="PANTHER" id="PTHR37423:SF2">
    <property type="entry name" value="MEMBRANE-BOUND LYTIC MUREIN TRANSGLYCOSYLASE C"/>
    <property type="match status" value="1"/>
</dbReference>
<proteinExistence type="inferred from homology"/>
<dbReference type="Gene3D" id="1.10.530.10">
    <property type="match status" value="1"/>
</dbReference>
<dbReference type="EMBL" id="LT841305">
    <property type="protein sequence ID" value="SMH65152.1"/>
    <property type="molecule type" value="Genomic_DNA"/>
</dbReference>
<dbReference type="CDD" id="cd00254">
    <property type="entry name" value="LT-like"/>
    <property type="match status" value="1"/>
</dbReference>
<feature type="domain" description="Transglycosylase SLT" evidence="2">
    <location>
        <begin position="123"/>
        <end position="213"/>
    </location>
</feature>
<evidence type="ECO:0000313" key="4">
    <source>
        <dbReference type="EMBL" id="SMH65152.1"/>
    </source>
</evidence>
<name>A0A060V0V8_9PROT</name>
<reference evidence="3" key="1">
    <citation type="submission" date="2014-03" db="EMBL/GenBank/DDBJ databases">
        <authorList>
            <person name="Genoscope - CEA"/>
        </authorList>
    </citation>
    <scope>NUCLEOTIDE SEQUENCE [LARGE SCALE GENOMIC DNA]</scope>
    <source>
        <strain evidence="3">CF27</strain>
    </source>
</reference>
<dbReference type="InterPro" id="IPR008258">
    <property type="entry name" value="Transglycosylase_SLT_dom_1"/>
</dbReference>
<dbReference type="PANTHER" id="PTHR37423">
    <property type="entry name" value="SOLUBLE LYTIC MUREIN TRANSGLYCOSYLASE-RELATED"/>
    <property type="match status" value="1"/>
</dbReference>
<dbReference type="InterPro" id="IPR023346">
    <property type="entry name" value="Lysozyme-like_dom_sf"/>
</dbReference>
<evidence type="ECO:0000313" key="5">
    <source>
        <dbReference type="Proteomes" id="UP000193925"/>
    </source>
</evidence>
<accession>A0A060V0V8</accession>
<evidence type="ECO:0000259" key="2">
    <source>
        <dbReference type="Pfam" id="PF01464"/>
    </source>
</evidence>
<dbReference type="Proteomes" id="UP000193925">
    <property type="component" value="Chromosome AFERRI"/>
</dbReference>
<dbReference type="AlphaFoldDB" id="A0A060V0V8"/>
<comment type="similarity">
    <text evidence="1">Belongs to the transglycosylase Slt family.</text>
</comment>
<evidence type="ECO:0000256" key="1">
    <source>
        <dbReference type="ARBA" id="ARBA00007734"/>
    </source>
</evidence>
<reference evidence="3" key="2">
    <citation type="submission" date="2014-07" db="EMBL/GenBank/DDBJ databases">
        <title>Initial genome analysis of the psychrotolerant acidophile Acidithiobacillus ferrivorans CF27: insights into iron and sulfur oxidation pathways and into biofilm formation.</title>
        <authorList>
            <person name="Talla E."/>
            <person name="Hedrich S."/>
            <person name="Mangenot S."/>
            <person name="Ji B."/>
            <person name="Johnson D.B."/>
            <person name="Barbe V."/>
            <person name="Bonnefoy V."/>
        </authorList>
    </citation>
    <scope>NUCLEOTIDE SEQUENCE [LARGE SCALE GENOMIC DNA]</scope>
    <source>
        <strain evidence="3">CF27</strain>
    </source>
</reference>
<evidence type="ECO:0000313" key="3">
    <source>
        <dbReference type="EMBL" id="CDQ12304.1"/>
    </source>
</evidence>